<accession>A0AAV2S0A4</accession>
<dbReference type="AlphaFoldDB" id="A0AAV2S0A4"/>
<keyword evidence="1" id="KW-0732">Signal</keyword>
<organism evidence="3 4">
    <name type="scientific">Meganyctiphanes norvegica</name>
    <name type="common">Northern krill</name>
    <name type="synonym">Thysanopoda norvegica</name>
    <dbReference type="NCBI Taxonomy" id="48144"/>
    <lineage>
        <taxon>Eukaryota</taxon>
        <taxon>Metazoa</taxon>
        <taxon>Ecdysozoa</taxon>
        <taxon>Arthropoda</taxon>
        <taxon>Crustacea</taxon>
        <taxon>Multicrustacea</taxon>
        <taxon>Malacostraca</taxon>
        <taxon>Eumalacostraca</taxon>
        <taxon>Eucarida</taxon>
        <taxon>Euphausiacea</taxon>
        <taxon>Euphausiidae</taxon>
        <taxon>Meganyctiphanes</taxon>
    </lineage>
</organism>
<dbReference type="InterPro" id="IPR004043">
    <property type="entry name" value="LCCL"/>
</dbReference>
<feature type="chain" id="PRO_5043405094" description="LCCL domain-containing protein" evidence="1">
    <location>
        <begin position="24"/>
        <end position="291"/>
    </location>
</feature>
<protein>
    <recommendedName>
        <fullName evidence="2">LCCL domain-containing protein</fullName>
    </recommendedName>
</protein>
<dbReference type="PANTHER" id="PTHR31331">
    <property type="entry name" value="LCCL DOMAIN PROTEIN (AFU_ORTHOLOGUE AFUA_5G08630)"/>
    <property type="match status" value="1"/>
</dbReference>
<sequence length="291" mass="32344">MKVTTHHLVSLALMGTIAVVTNACHTTFITALENKVWCTADCINRGHSSVWGTFEYSEDSLVCSSAVHAGVLNYNGGWVSFKPVGGRVQQFIASIRNRVISQSRSSGGKGFFFTKEKAIATEGDVLYDELMIVHNSYNLQESETNFLGMVTDTSNYLHLCCISSQRDIKKEDIVNWEFDQIDAIAKGSNRFNGMNIKDELSKTNRRAVKCLSSMPQYDVTAAIQAPTSLYLAPSSSFTVNAGDNLTINIKEISPDSASNEDSHNIFLRRLPLSWSYRNDELASQHNEIHLE</sequence>
<feature type="non-terminal residue" evidence="3">
    <location>
        <position position="291"/>
    </location>
</feature>
<dbReference type="Proteomes" id="UP001497623">
    <property type="component" value="Unassembled WGS sequence"/>
</dbReference>
<evidence type="ECO:0000313" key="4">
    <source>
        <dbReference type="Proteomes" id="UP001497623"/>
    </source>
</evidence>
<keyword evidence="4" id="KW-1185">Reference proteome</keyword>
<dbReference type="InterPro" id="IPR036609">
    <property type="entry name" value="LCCL_sf"/>
</dbReference>
<dbReference type="SUPFAM" id="SSF69848">
    <property type="entry name" value="LCCL domain"/>
    <property type="match status" value="1"/>
</dbReference>
<reference evidence="3 4" key="1">
    <citation type="submission" date="2024-05" db="EMBL/GenBank/DDBJ databases">
        <authorList>
            <person name="Wallberg A."/>
        </authorList>
    </citation>
    <scope>NUCLEOTIDE SEQUENCE [LARGE SCALE GENOMIC DNA]</scope>
</reference>
<dbReference type="PANTHER" id="PTHR31331:SF1">
    <property type="entry name" value="CYSTEINE RICH SECRETORY PROTEIN LCCL DOMAIN CONTAINING 2"/>
    <property type="match status" value="1"/>
</dbReference>
<evidence type="ECO:0000259" key="2">
    <source>
        <dbReference type="PROSITE" id="PS50820"/>
    </source>
</evidence>
<proteinExistence type="predicted"/>
<dbReference type="EMBL" id="CAXKWB010037490">
    <property type="protein sequence ID" value="CAL4150000.1"/>
    <property type="molecule type" value="Genomic_DNA"/>
</dbReference>
<feature type="domain" description="LCCL" evidence="2">
    <location>
        <begin position="25"/>
        <end position="111"/>
    </location>
</feature>
<dbReference type="Pfam" id="PF03815">
    <property type="entry name" value="LCCL"/>
    <property type="match status" value="1"/>
</dbReference>
<dbReference type="SMART" id="SM00603">
    <property type="entry name" value="LCCL"/>
    <property type="match status" value="1"/>
</dbReference>
<dbReference type="InterPro" id="IPR051957">
    <property type="entry name" value="CRISP-LCCL_domain"/>
</dbReference>
<evidence type="ECO:0000256" key="1">
    <source>
        <dbReference type="SAM" id="SignalP"/>
    </source>
</evidence>
<dbReference type="PROSITE" id="PS50820">
    <property type="entry name" value="LCCL"/>
    <property type="match status" value="1"/>
</dbReference>
<feature type="signal peptide" evidence="1">
    <location>
        <begin position="1"/>
        <end position="23"/>
    </location>
</feature>
<evidence type="ECO:0000313" key="3">
    <source>
        <dbReference type="EMBL" id="CAL4150000.1"/>
    </source>
</evidence>
<dbReference type="Gene3D" id="2.170.130.20">
    <property type="entry name" value="LCCL-like domain"/>
    <property type="match status" value="1"/>
</dbReference>
<gene>
    <name evidence="3" type="ORF">MNOR_LOCUS30525</name>
</gene>
<comment type="caution">
    <text evidence="3">The sequence shown here is derived from an EMBL/GenBank/DDBJ whole genome shotgun (WGS) entry which is preliminary data.</text>
</comment>
<name>A0AAV2S0A4_MEGNR</name>